<dbReference type="Proteomes" id="UP000053268">
    <property type="component" value="Unassembled WGS sequence"/>
</dbReference>
<gene>
    <name evidence="1" type="ORF">RR46_06504</name>
</gene>
<name>A0A194QCT0_PAPXU</name>
<proteinExistence type="predicted"/>
<reference evidence="1 2" key="1">
    <citation type="journal article" date="2015" name="Nat. Commun.">
        <title>Outbred genome sequencing and CRISPR/Cas9 gene editing in butterflies.</title>
        <authorList>
            <person name="Li X."/>
            <person name="Fan D."/>
            <person name="Zhang W."/>
            <person name="Liu G."/>
            <person name="Zhang L."/>
            <person name="Zhao L."/>
            <person name="Fang X."/>
            <person name="Chen L."/>
            <person name="Dong Y."/>
            <person name="Chen Y."/>
            <person name="Ding Y."/>
            <person name="Zhao R."/>
            <person name="Feng M."/>
            <person name="Zhu Y."/>
            <person name="Feng Y."/>
            <person name="Jiang X."/>
            <person name="Zhu D."/>
            <person name="Xiang H."/>
            <person name="Feng X."/>
            <person name="Li S."/>
            <person name="Wang J."/>
            <person name="Zhang G."/>
            <person name="Kronforst M.R."/>
            <person name="Wang W."/>
        </authorList>
    </citation>
    <scope>NUCLEOTIDE SEQUENCE [LARGE SCALE GENOMIC DNA]</scope>
    <source>
        <strain evidence="1">Ya'a_city_454_Px</strain>
        <tissue evidence="1">Whole body</tissue>
    </source>
</reference>
<sequence>MLAVRKLWSREDETGVRSGPGRVRTAPGRRRDACLRTATGVQGDQSGLTLRRKLWNGARAVCKSDSVTGRRSAPPIHSQSLDGSIYPVVVCQTELRRDRAVSRAVHMLPTVARQPDSPTL</sequence>
<evidence type="ECO:0000313" key="1">
    <source>
        <dbReference type="EMBL" id="KPJ03348.1"/>
    </source>
</evidence>
<organism evidence="1 2">
    <name type="scientific">Papilio xuthus</name>
    <name type="common">Asian swallowtail butterfly</name>
    <dbReference type="NCBI Taxonomy" id="66420"/>
    <lineage>
        <taxon>Eukaryota</taxon>
        <taxon>Metazoa</taxon>
        <taxon>Ecdysozoa</taxon>
        <taxon>Arthropoda</taxon>
        <taxon>Hexapoda</taxon>
        <taxon>Insecta</taxon>
        <taxon>Pterygota</taxon>
        <taxon>Neoptera</taxon>
        <taxon>Endopterygota</taxon>
        <taxon>Lepidoptera</taxon>
        <taxon>Glossata</taxon>
        <taxon>Ditrysia</taxon>
        <taxon>Papilionoidea</taxon>
        <taxon>Papilionidae</taxon>
        <taxon>Papilioninae</taxon>
        <taxon>Papilio</taxon>
    </lineage>
</organism>
<keyword evidence="2" id="KW-1185">Reference proteome</keyword>
<dbReference type="EMBL" id="KQ459185">
    <property type="protein sequence ID" value="KPJ03348.1"/>
    <property type="molecule type" value="Genomic_DNA"/>
</dbReference>
<dbReference type="AlphaFoldDB" id="A0A194QCT0"/>
<protein>
    <submittedName>
        <fullName evidence="1">Uncharacterized protein</fullName>
    </submittedName>
</protein>
<evidence type="ECO:0000313" key="2">
    <source>
        <dbReference type="Proteomes" id="UP000053268"/>
    </source>
</evidence>
<accession>A0A194QCT0</accession>